<dbReference type="Proteomes" id="UP001262032">
    <property type="component" value="Unassembled WGS sequence"/>
</dbReference>
<evidence type="ECO:0000256" key="1">
    <source>
        <dbReference type="SAM" id="MobiDB-lite"/>
    </source>
</evidence>
<dbReference type="EMBL" id="JAVDWN010000001">
    <property type="protein sequence ID" value="MDR7162492.1"/>
    <property type="molecule type" value="Genomic_DNA"/>
</dbReference>
<evidence type="ECO:0000313" key="4">
    <source>
        <dbReference type="Proteomes" id="UP001262032"/>
    </source>
</evidence>
<feature type="compositionally biased region" description="Low complexity" evidence="1">
    <location>
        <begin position="54"/>
        <end position="66"/>
    </location>
</feature>
<dbReference type="RefSeq" id="WP_310108880.1">
    <property type="nucleotide sequence ID" value="NZ_JAVDTN010000001.1"/>
</dbReference>
<comment type="caution">
    <text evidence="3">The sequence shown here is derived from an EMBL/GenBank/DDBJ whole genome shotgun (WGS) entry which is preliminary data.</text>
</comment>
<dbReference type="Gene3D" id="2.120.10.30">
    <property type="entry name" value="TolB, C-terminal domain"/>
    <property type="match status" value="1"/>
</dbReference>
<gene>
    <name evidence="3" type="ORF">J2X12_000493</name>
</gene>
<sequence length="381" mass="39355">MTSPAAGSTRRTRIRIAVAALLALAVLAALVLITTLPPGDRPPGPASPEPSPPATTATAPAAGGPAVETSSFSGSGDVADDAAIWVDPANPANSVVIADNKADTDGGIAVFGMDGELIHFRPDGKIGNVDLRTGFPLSGETAVLVGGNNRTDDTLALWTLDTKTRELTPVAAGDIQTFAPNYGFCMYRSSASGKFYAFVTPNEEGPIQQFELADDGEGRVEAELVRELPVSSITESCVADDELGHLYIAQEDVGVWKYSAEPDAGKERTAVDKTGAGRLVADVEGLGISYGPGGSGHLFVSSQGDSTIAIYERSGSNAFVRKFSVGGNGDIDGVSGTDGLDVTALDAGPQFEQGLLVVHDEENSGGTTSNLKYIPLDSVLR</sequence>
<dbReference type="GO" id="GO:0016158">
    <property type="term" value="F:inositol hexakisphosphate 3-phosphatase activity"/>
    <property type="evidence" value="ECO:0007669"/>
    <property type="project" value="UniProtKB-EC"/>
</dbReference>
<dbReference type="PROSITE" id="PS51662">
    <property type="entry name" value="BP_PHYTASE"/>
    <property type="match status" value="1"/>
</dbReference>
<evidence type="ECO:0000313" key="3">
    <source>
        <dbReference type="EMBL" id="MDR7162492.1"/>
    </source>
</evidence>
<dbReference type="EC" id="3.1.3.8" evidence="3"/>
<feature type="region of interest" description="Disordered" evidence="1">
    <location>
        <begin position="39"/>
        <end position="74"/>
    </location>
</feature>
<dbReference type="SUPFAM" id="SSF50956">
    <property type="entry name" value="Thermostable phytase (3-phytase)"/>
    <property type="match status" value="1"/>
</dbReference>
<name>A0AAW8N5L6_PSEOX</name>
<dbReference type="AlphaFoldDB" id="A0AAW8N5L6"/>
<protein>
    <submittedName>
        <fullName evidence="3">3-phytase</fullName>
        <ecNumber evidence="3">3.1.3.8</ecNumber>
    </submittedName>
</protein>
<feature type="domain" description="BPP" evidence="2">
    <location>
        <begin position="53"/>
        <end position="381"/>
    </location>
</feature>
<reference evidence="3" key="1">
    <citation type="submission" date="2023-07" db="EMBL/GenBank/DDBJ databases">
        <title>Sorghum-associated microbial communities from plants grown in Nebraska, USA.</title>
        <authorList>
            <person name="Schachtman D."/>
        </authorList>
    </citation>
    <scope>NUCLEOTIDE SEQUENCE</scope>
    <source>
        <strain evidence="3">BE261</strain>
    </source>
</reference>
<dbReference type="InterPro" id="IPR011042">
    <property type="entry name" value="6-blade_b-propeller_TolB-like"/>
</dbReference>
<dbReference type="InterPro" id="IPR003431">
    <property type="entry name" value="B-propeller_Phytase"/>
</dbReference>
<organism evidence="3 4">
    <name type="scientific">Pseudarthrobacter oxydans</name>
    <name type="common">Arthrobacter oxydans</name>
    <dbReference type="NCBI Taxonomy" id="1671"/>
    <lineage>
        <taxon>Bacteria</taxon>
        <taxon>Bacillati</taxon>
        <taxon>Actinomycetota</taxon>
        <taxon>Actinomycetes</taxon>
        <taxon>Micrococcales</taxon>
        <taxon>Micrococcaceae</taxon>
        <taxon>Pseudarthrobacter</taxon>
    </lineage>
</organism>
<evidence type="ECO:0000259" key="2">
    <source>
        <dbReference type="PROSITE" id="PS51662"/>
    </source>
</evidence>
<dbReference type="GeneID" id="97420886"/>
<accession>A0AAW8N5L6</accession>
<feature type="compositionally biased region" description="Pro residues" evidence="1">
    <location>
        <begin position="39"/>
        <end position="53"/>
    </location>
</feature>
<dbReference type="Pfam" id="PF02333">
    <property type="entry name" value="Phytase"/>
    <property type="match status" value="1"/>
</dbReference>
<proteinExistence type="predicted"/>
<keyword evidence="3" id="KW-0378">Hydrolase</keyword>